<dbReference type="GO" id="GO:0006313">
    <property type="term" value="P:DNA transposition"/>
    <property type="evidence" value="ECO:0007669"/>
    <property type="project" value="InterPro"/>
</dbReference>
<proteinExistence type="predicted"/>
<evidence type="ECO:0000256" key="3">
    <source>
        <dbReference type="ARBA" id="ARBA00023172"/>
    </source>
</evidence>
<evidence type="ECO:0000313" key="6">
    <source>
        <dbReference type="EMBL" id="GEZ73753.1"/>
    </source>
</evidence>
<gene>
    <name evidence="6" type="ORF">Tci_545726</name>
</gene>
<keyword evidence="3" id="KW-0233">DNA recombination</keyword>
<dbReference type="GO" id="GO:0003677">
    <property type="term" value="F:DNA binding"/>
    <property type="evidence" value="ECO:0007669"/>
    <property type="project" value="UniProtKB-KW"/>
</dbReference>
<feature type="region of interest" description="Disordered" evidence="4">
    <location>
        <begin position="318"/>
        <end position="340"/>
    </location>
</feature>
<dbReference type="PROSITE" id="PS01007">
    <property type="entry name" value="TRANSPOSASE_MUTATOR"/>
    <property type="match status" value="1"/>
</dbReference>
<name>A0A699IRB7_TANCI</name>
<keyword evidence="1" id="KW-0815">Transposition</keyword>
<sequence>MNYAKKIMINSNIKVKDIVALVLKKYKCKVSVSQARRGKIKALQQYQTYLEDHYGMLWAYATKILNSNKGSTCKVGVDAMPDGKAYFSYFYVCFKAVNEGWLEGYIPNCMGMVSVENKDNWSWFMQCLIDDLGIVDGEALIIISDQHKGIIEAAKDVMPLSEHRQCARHIFANFKKRFTGLQFRSLFWQADKPTYPAKFEKIMQEIKDPSLEAHKHLMERNLKSWSRAFFRTDRVYDAVKNGISECFNSLIVEAKRKPIINMLEDIRIRLMERMFEVRNGYEGFKVDERLRTCTCRGYNQRACPSKNKERSAVDVVTPSTSTRGGKVPVRGGKTSARGGSTYARGGNTFARGGSTFTGGGKTPTRGAKTAASFAPSSPSVGFKMSASQVNGKVVRTRGRGDGSRSRMYPNGIIPIGHGVSWDLVDGGNNAR</sequence>
<evidence type="ECO:0000256" key="1">
    <source>
        <dbReference type="ARBA" id="ARBA00022578"/>
    </source>
</evidence>
<evidence type="ECO:0000259" key="5">
    <source>
        <dbReference type="Pfam" id="PF10551"/>
    </source>
</evidence>
<feature type="non-terminal residue" evidence="6">
    <location>
        <position position="431"/>
    </location>
</feature>
<feature type="domain" description="MULE transposase" evidence="5">
    <location>
        <begin position="106"/>
        <end position="173"/>
    </location>
</feature>
<dbReference type="Pfam" id="PF10551">
    <property type="entry name" value="MULE"/>
    <property type="match status" value="1"/>
</dbReference>
<dbReference type="GO" id="GO:0004803">
    <property type="term" value="F:transposase activity"/>
    <property type="evidence" value="ECO:0007669"/>
    <property type="project" value="InterPro"/>
</dbReference>
<dbReference type="PANTHER" id="PTHR31973">
    <property type="entry name" value="POLYPROTEIN, PUTATIVE-RELATED"/>
    <property type="match status" value="1"/>
</dbReference>
<evidence type="ECO:0000256" key="2">
    <source>
        <dbReference type="ARBA" id="ARBA00023125"/>
    </source>
</evidence>
<dbReference type="AlphaFoldDB" id="A0A699IRB7"/>
<dbReference type="PANTHER" id="PTHR31973:SF189">
    <property type="entry name" value="TRANSPOSASE, MUDR, PLANT, MULE TRANSPOSASE DOMAIN PROTEIN-RELATED"/>
    <property type="match status" value="1"/>
</dbReference>
<organism evidence="6">
    <name type="scientific">Tanacetum cinerariifolium</name>
    <name type="common">Dalmatian daisy</name>
    <name type="synonym">Chrysanthemum cinerariifolium</name>
    <dbReference type="NCBI Taxonomy" id="118510"/>
    <lineage>
        <taxon>Eukaryota</taxon>
        <taxon>Viridiplantae</taxon>
        <taxon>Streptophyta</taxon>
        <taxon>Embryophyta</taxon>
        <taxon>Tracheophyta</taxon>
        <taxon>Spermatophyta</taxon>
        <taxon>Magnoliopsida</taxon>
        <taxon>eudicotyledons</taxon>
        <taxon>Gunneridae</taxon>
        <taxon>Pentapetalae</taxon>
        <taxon>asterids</taxon>
        <taxon>campanulids</taxon>
        <taxon>Asterales</taxon>
        <taxon>Asteraceae</taxon>
        <taxon>Asteroideae</taxon>
        <taxon>Anthemideae</taxon>
        <taxon>Anthemidinae</taxon>
        <taxon>Tanacetum</taxon>
    </lineage>
</organism>
<protein>
    <recommendedName>
        <fullName evidence="5">MULE transposase domain-containing protein</fullName>
    </recommendedName>
</protein>
<accession>A0A699IRB7</accession>
<comment type="caution">
    <text evidence="6">The sequence shown here is derived from an EMBL/GenBank/DDBJ whole genome shotgun (WGS) entry which is preliminary data.</text>
</comment>
<dbReference type="InterPro" id="IPR018289">
    <property type="entry name" value="MULE_transposase_dom"/>
</dbReference>
<dbReference type="EMBL" id="BKCJ010316846">
    <property type="protein sequence ID" value="GEZ73753.1"/>
    <property type="molecule type" value="Genomic_DNA"/>
</dbReference>
<keyword evidence="2" id="KW-0238">DNA-binding</keyword>
<evidence type="ECO:0000256" key="4">
    <source>
        <dbReference type="SAM" id="MobiDB-lite"/>
    </source>
</evidence>
<reference evidence="6" key="1">
    <citation type="journal article" date="2019" name="Sci. Rep.">
        <title>Draft genome of Tanacetum cinerariifolium, the natural source of mosquito coil.</title>
        <authorList>
            <person name="Yamashiro T."/>
            <person name="Shiraishi A."/>
            <person name="Satake H."/>
            <person name="Nakayama K."/>
        </authorList>
    </citation>
    <scope>NUCLEOTIDE SEQUENCE</scope>
</reference>
<dbReference type="InterPro" id="IPR001207">
    <property type="entry name" value="Transposase_mutator"/>
</dbReference>